<dbReference type="STRING" id="763406.A0A1E3NI75"/>
<reference evidence="14 15" key="1">
    <citation type="journal article" date="2016" name="Proc. Natl. Acad. Sci. U.S.A.">
        <title>Comparative genomics of biotechnologically important yeasts.</title>
        <authorList>
            <person name="Riley R."/>
            <person name="Haridas S."/>
            <person name="Wolfe K.H."/>
            <person name="Lopes M.R."/>
            <person name="Hittinger C.T."/>
            <person name="Goeker M."/>
            <person name="Salamov A.A."/>
            <person name="Wisecaver J.H."/>
            <person name="Long T.M."/>
            <person name="Calvey C.H."/>
            <person name="Aerts A.L."/>
            <person name="Barry K.W."/>
            <person name="Choi C."/>
            <person name="Clum A."/>
            <person name="Coughlan A.Y."/>
            <person name="Deshpande S."/>
            <person name="Douglass A.P."/>
            <person name="Hanson S.J."/>
            <person name="Klenk H.-P."/>
            <person name="LaButti K.M."/>
            <person name="Lapidus A."/>
            <person name="Lindquist E.A."/>
            <person name="Lipzen A.M."/>
            <person name="Meier-Kolthoff J.P."/>
            <person name="Ohm R.A."/>
            <person name="Otillar R.P."/>
            <person name="Pangilinan J.L."/>
            <person name="Peng Y."/>
            <person name="Rokas A."/>
            <person name="Rosa C.A."/>
            <person name="Scheuner C."/>
            <person name="Sibirny A.A."/>
            <person name="Slot J.C."/>
            <person name="Stielow J.B."/>
            <person name="Sun H."/>
            <person name="Kurtzman C.P."/>
            <person name="Blackwell M."/>
            <person name="Grigoriev I.V."/>
            <person name="Jeffries T.W."/>
        </authorList>
    </citation>
    <scope>NUCLEOTIDE SEQUENCE [LARGE SCALE GENOMIC DNA]</scope>
    <source>
        <strain evidence="14 15">NRRL Y-2026</strain>
    </source>
</reference>
<evidence type="ECO:0000256" key="2">
    <source>
        <dbReference type="ARBA" id="ARBA00006191"/>
    </source>
</evidence>
<dbReference type="AlphaFoldDB" id="A0A1E3NI75"/>
<dbReference type="OrthoDB" id="3685at2759"/>
<evidence type="ECO:0000256" key="3">
    <source>
        <dbReference type="ARBA" id="ARBA00011953"/>
    </source>
</evidence>
<feature type="domain" description="tRNA-specific 2-thiouridylase MnmA-like central" evidence="13">
    <location>
        <begin position="206"/>
        <end position="273"/>
    </location>
</feature>
<evidence type="ECO:0000256" key="8">
    <source>
        <dbReference type="ARBA" id="ARBA00022840"/>
    </source>
</evidence>
<comment type="similarity">
    <text evidence="2">Belongs to the MnmA/TRMU family.</text>
</comment>
<dbReference type="EC" id="2.8.1.14" evidence="3"/>
<dbReference type="PANTHER" id="PTHR11933:SF5">
    <property type="entry name" value="MITOCHONDRIAL TRNA-SPECIFIC 2-THIOURIDYLASE 1"/>
    <property type="match status" value="1"/>
</dbReference>
<sequence>MSSGVDSSVTALMFAQRYRNVRGVFMANWSPDRMADSSSTCTVDTDWLQVRATCEQLQIPCERVNFEREYWTQVFEPMLEQYERGYTPNPDIGCNRYVKFGKMVEHLARRFEGSGRRWWLVTGHYARILRDEAGEHRLLRAQYRQKDQSYYLARMPHDVLARVLMPLGHYTKPQVRQIAREYDLVTKDKPDSQGLCFVSQAGKFADFLGDYLRPNPGNIVTADGHVWGRHKGLWTATIGQRSGISMPQGDPRYKGVWLVADKNVARNELVIARKDDREAFYRSTVAVDPASWYWQGARLGWDAVQHLLRTGANVNCQIRSLQTPNTVKSVSCHDGVLRVQLAEEIFGIAAGQTLAIYHDDVLLGSGVI</sequence>
<protein>
    <recommendedName>
        <fullName evidence="3">tRNA-5-taurinomethyluridine 2-sulfurtransferase</fullName>
        <ecNumber evidence="3">2.8.1.14</ecNumber>
    </recommendedName>
</protein>
<gene>
    <name evidence="14" type="ORF">PICMEDRAFT_26650</name>
</gene>
<dbReference type="Proteomes" id="UP000094455">
    <property type="component" value="Unassembled WGS sequence"/>
</dbReference>
<dbReference type="Pfam" id="PF20258">
    <property type="entry name" value="tRNA_Me_trans_C"/>
    <property type="match status" value="1"/>
</dbReference>
<keyword evidence="6" id="KW-0819">tRNA processing</keyword>
<evidence type="ECO:0000259" key="13">
    <source>
        <dbReference type="Pfam" id="PF20259"/>
    </source>
</evidence>
<dbReference type="CDD" id="cd01998">
    <property type="entry name" value="MnmA_TRMU-like"/>
    <property type="match status" value="1"/>
</dbReference>
<dbReference type="EMBL" id="KV454005">
    <property type="protein sequence ID" value="ODQ45043.1"/>
    <property type="molecule type" value="Genomic_DNA"/>
</dbReference>
<evidence type="ECO:0000313" key="15">
    <source>
        <dbReference type="Proteomes" id="UP000094455"/>
    </source>
</evidence>
<dbReference type="GO" id="GO:0005524">
    <property type="term" value="F:ATP binding"/>
    <property type="evidence" value="ECO:0007669"/>
    <property type="project" value="UniProtKB-KW"/>
</dbReference>
<dbReference type="SUPFAM" id="SSF52402">
    <property type="entry name" value="Adenine nucleotide alpha hydrolases-like"/>
    <property type="match status" value="1"/>
</dbReference>
<evidence type="ECO:0000256" key="4">
    <source>
        <dbReference type="ARBA" id="ARBA00022555"/>
    </source>
</evidence>
<dbReference type="InterPro" id="IPR004506">
    <property type="entry name" value="MnmA-like"/>
</dbReference>
<evidence type="ECO:0000256" key="11">
    <source>
        <dbReference type="ARBA" id="ARBA00049564"/>
    </source>
</evidence>
<dbReference type="GeneID" id="30179143"/>
<keyword evidence="5" id="KW-0808">Transferase</keyword>
<dbReference type="InterPro" id="IPR046884">
    <property type="entry name" value="MnmA-like_central"/>
</dbReference>
<dbReference type="InterPro" id="IPR014729">
    <property type="entry name" value="Rossmann-like_a/b/a_fold"/>
</dbReference>
<dbReference type="FunFam" id="3.40.50.620:FF:000115">
    <property type="entry name" value="tRNA-specific 2-thiouridylase MnmA"/>
    <property type="match status" value="1"/>
</dbReference>
<evidence type="ECO:0000259" key="12">
    <source>
        <dbReference type="Pfam" id="PF20258"/>
    </source>
</evidence>
<evidence type="ECO:0000313" key="14">
    <source>
        <dbReference type="EMBL" id="ODQ45043.1"/>
    </source>
</evidence>
<dbReference type="GO" id="GO:0103016">
    <property type="term" value="F:tRNA-uridine 2-sulfurtransferase activity"/>
    <property type="evidence" value="ECO:0007669"/>
    <property type="project" value="EnsemblFungi"/>
</dbReference>
<dbReference type="GO" id="GO:0005739">
    <property type="term" value="C:mitochondrion"/>
    <property type="evidence" value="ECO:0007669"/>
    <property type="project" value="EnsemblFungi"/>
</dbReference>
<proteinExistence type="inferred from homology"/>
<evidence type="ECO:0000256" key="9">
    <source>
        <dbReference type="ARBA" id="ARBA00022884"/>
    </source>
</evidence>
<accession>A0A1E3NI75</accession>
<evidence type="ECO:0000256" key="10">
    <source>
        <dbReference type="ARBA" id="ARBA00023157"/>
    </source>
</evidence>
<dbReference type="PANTHER" id="PTHR11933">
    <property type="entry name" value="TRNA 5-METHYLAMINOMETHYL-2-THIOURIDYLATE -METHYLTRANSFERASE"/>
    <property type="match status" value="1"/>
</dbReference>
<dbReference type="GO" id="GO:0000049">
    <property type="term" value="F:tRNA binding"/>
    <property type="evidence" value="ECO:0007669"/>
    <property type="project" value="UniProtKB-KW"/>
</dbReference>
<keyword evidence="8" id="KW-0067">ATP-binding</keyword>
<feature type="domain" description="tRNA-specific 2-thiouridylase MnmA-like C-terminal" evidence="12">
    <location>
        <begin position="312"/>
        <end position="368"/>
    </location>
</feature>
<dbReference type="Gene3D" id="2.30.30.280">
    <property type="entry name" value="Adenine nucleotide alpha hydrolases-like domains"/>
    <property type="match status" value="1"/>
</dbReference>
<name>A0A1E3NI75_9ASCO</name>
<dbReference type="Gene3D" id="2.40.30.10">
    <property type="entry name" value="Translation factors"/>
    <property type="match status" value="1"/>
</dbReference>
<evidence type="ECO:0000256" key="1">
    <source>
        <dbReference type="ARBA" id="ARBA00003986"/>
    </source>
</evidence>
<dbReference type="InterPro" id="IPR023382">
    <property type="entry name" value="MnmA-like_central_sf"/>
</dbReference>
<dbReference type="InterPro" id="IPR046885">
    <property type="entry name" value="MnmA-like_C"/>
</dbReference>
<dbReference type="Gene3D" id="3.40.50.620">
    <property type="entry name" value="HUPs"/>
    <property type="match status" value="1"/>
</dbReference>
<evidence type="ECO:0000256" key="6">
    <source>
        <dbReference type="ARBA" id="ARBA00022694"/>
    </source>
</evidence>
<evidence type="ECO:0000256" key="5">
    <source>
        <dbReference type="ARBA" id="ARBA00022679"/>
    </source>
</evidence>
<dbReference type="Pfam" id="PF03054">
    <property type="entry name" value="tRNA_Me_trans"/>
    <property type="match status" value="1"/>
</dbReference>
<dbReference type="GO" id="GO:1990799">
    <property type="term" value="P:mitochondrial tRNA wobble position uridine thiolation"/>
    <property type="evidence" value="ECO:0007669"/>
    <property type="project" value="EnsemblFungi"/>
</dbReference>
<keyword evidence="7" id="KW-0547">Nucleotide-binding</keyword>
<keyword evidence="15" id="KW-1185">Reference proteome</keyword>
<comment type="catalytic activity">
    <reaction evidence="11">
        <text>5-taurinomethyluridine(34) in tRNA + S-sulfanyl-L-cysteinyl-[protein] + AH2 + ATP = 5-taurinomethyl-2-thiouridine(34) in tRNA + L-cysteinyl-[protein] + A + AMP + diphosphate + H(+)</text>
        <dbReference type="Rhea" id="RHEA:47040"/>
        <dbReference type="Rhea" id="RHEA-COMP:10131"/>
        <dbReference type="Rhea" id="RHEA-COMP:11726"/>
        <dbReference type="Rhea" id="RHEA-COMP:11732"/>
        <dbReference type="Rhea" id="RHEA-COMP:11733"/>
        <dbReference type="ChEBI" id="CHEBI:13193"/>
        <dbReference type="ChEBI" id="CHEBI:15378"/>
        <dbReference type="ChEBI" id="CHEBI:17499"/>
        <dbReference type="ChEBI" id="CHEBI:29950"/>
        <dbReference type="ChEBI" id="CHEBI:30616"/>
        <dbReference type="ChEBI" id="CHEBI:33019"/>
        <dbReference type="ChEBI" id="CHEBI:61963"/>
        <dbReference type="ChEBI" id="CHEBI:87171"/>
        <dbReference type="ChEBI" id="CHEBI:87172"/>
        <dbReference type="ChEBI" id="CHEBI:456215"/>
        <dbReference type="EC" id="2.8.1.14"/>
    </reaction>
</comment>
<dbReference type="NCBIfam" id="NF001138">
    <property type="entry name" value="PRK00143.1"/>
    <property type="match status" value="1"/>
</dbReference>
<keyword evidence="4" id="KW-0820">tRNA-binding</keyword>
<organism evidence="14 15">
    <name type="scientific">Pichia membranifaciens NRRL Y-2026</name>
    <dbReference type="NCBI Taxonomy" id="763406"/>
    <lineage>
        <taxon>Eukaryota</taxon>
        <taxon>Fungi</taxon>
        <taxon>Dikarya</taxon>
        <taxon>Ascomycota</taxon>
        <taxon>Saccharomycotina</taxon>
        <taxon>Pichiomycetes</taxon>
        <taxon>Pichiales</taxon>
        <taxon>Pichiaceae</taxon>
        <taxon>Pichia</taxon>
    </lineage>
</organism>
<keyword evidence="10" id="KW-1015">Disulfide bond</keyword>
<comment type="function">
    <text evidence="1">Catalyzes the 2-thiolation of uridine at the wobble position (U34) of mitochondrial tRNA(Lys), tRNA(Glu) and tRNA(Gln). Required for the formation of 5-taurinomethyl-2-thiouridine (tm5s2U) of mitochondrial tRNA(Lys), tRNA(Glu), and tRNA(Gln) at the wobble position. ATP is required to activate the C2 atom of the wobble base.</text>
</comment>
<dbReference type="RefSeq" id="XP_019016156.1">
    <property type="nucleotide sequence ID" value="XM_019162456.1"/>
</dbReference>
<evidence type="ECO:0000256" key="7">
    <source>
        <dbReference type="ARBA" id="ARBA00022741"/>
    </source>
</evidence>
<dbReference type="Pfam" id="PF20259">
    <property type="entry name" value="tRNA_Me_trans_M"/>
    <property type="match status" value="1"/>
</dbReference>
<dbReference type="NCBIfam" id="TIGR00420">
    <property type="entry name" value="trmU"/>
    <property type="match status" value="1"/>
</dbReference>
<dbReference type="FunFam" id="2.30.30.280:FF:000001">
    <property type="entry name" value="tRNA-specific 2-thiouridylase MnmA"/>
    <property type="match status" value="1"/>
</dbReference>
<feature type="non-terminal residue" evidence="14">
    <location>
        <position position="368"/>
    </location>
</feature>
<keyword evidence="9" id="KW-0694">RNA-binding</keyword>